<sequence>MQLFVEALHNYMTNPYKKSMRVQMRKRTRHQRVHWRMSMRAWRPTASRMTTSMDKETQFRHTSRHAPCTRKTHGQTLSTPVHQCRPEVIWDGMGDQNF</sequence>
<protein>
    <submittedName>
        <fullName evidence="1">Uncharacterized protein</fullName>
    </submittedName>
</protein>
<dbReference type="AlphaFoldDB" id="A0AAV6IK52"/>
<organism evidence="1 2">
    <name type="scientific">Rhododendron griersonianum</name>
    <dbReference type="NCBI Taxonomy" id="479676"/>
    <lineage>
        <taxon>Eukaryota</taxon>
        <taxon>Viridiplantae</taxon>
        <taxon>Streptophyta</taxon>
        <taxon>Embryophyta</taxon>
        <taxon>Tracheophyta</taxon>
        <taxon>Spermatophyta</taxon>
        <taxon>Magnoliopsida</taxon>
        <taxon>eudicotyledons</taxon>
        <taxon>Gunneridae</taxon>
        <taxon>Pentapetalae</taxon>
        <taxon>asterids</taxon>
        <taxon>Ericales</taxon>
        <taxon>Ericaceae</taxon>
        <taxon>Ericoideae</taxon>
        <taxon>Rhodoreae</taxon>
        <taxon>Rhododendron</taxon>
    </lineage>
</organism>
<name>A0AAV6IK52_9ERIC</name>
<dbReference type="EMBL" id="JACTNZ010000010">
    <property type="protein sequence ID" value="KAG5528981.1"/>
    <property type="molecule type" value="Genomic_DNA"/>
</dbReference>
<dbReference type="Proteomes" id="UP000823749">
    <property type="component" value="Chromosome 10"/>
</dbReference>
<comment type="caution">
    <text evidence="1">The sequence shown here is derived from an EMBL/GenBank/DDBJ whole genome shotgun (WGS) entry which is preliminary data.</text>
</comment>
<keyword evidence="2" id="KW-1185">Reference proteome</keyword>
<accession>A0AAV6IK52</accession>
<evidence type="ECO:0000313" key="1">
    <source>
        <dbReference type="EMBL" id="KAG5528981.1"/>
    </source>
</evidence>
<reference evidence="1" key="1">
    <citation type="submission" date="2020-08" db="EMBL/GenBank/DDBJ databases">
        <title>Plant Genome Project.</title>
        <authorList>
            <person name="Zhang R.-G."/>
        </authorList>
    </citation>
    <scope>NUCLEOTIDE SEQUENCE</scope>
    <source>
        <strain evidence="1">WSP0</strain>
        <tissue evidence="1">Leaf</tissue>
    </source>
</reference>
<gene>
    <name evidence="1" type="ORF">RHGRI_029593</name>
</gene>
<evidence type="ECO:0000313" key="2">
    <source>
        <dbReference type="Proteomes" id="UP000823749"/>
    </source>
</evidence>
<proteinExistence type="predicted"/>